<dbReference type="Proteomes" id="UP000680750">
    <property type="component" value="Chromosome"/>
</dbReference>
<dbReference type="AlphaFoldDB" id="A0A810KZ39"/>
<sequence length="59" mass="6551">MRRPATPAWAGREPSLGGRRPGATERSRRKEVNAMKIEIKKIENTRLTGCQIAGKLCDS</sequence>
<feature type="region of interest" description="Disordered" evidence="1">
    <location>
        <begin position="1"/>
        <end position="30"/>
    </location>
</feature>
<name>A0A810KZ39_9ACTN</name>
<gene>
    <name evidence="2" type="ORF">Asera_25610</name>
</gene>
<accession>A0A810KZ39</accession>
<dbReference type="KEGG" id="aser:Asera_25610"/>
<keyword evidence="3" id="KW-1185">Reference proteome</keyword>
<reference evidence="2" key="1">
    <citation type="submission" date="2020-08" db="EMBL/GenBank/DDBJ databases">
        <title>Whole genome shotgun sequence of Actinocatenispora sera NBRC 101916.</title>
        <authorList>
            <person name="Komaki H."/>
            <person name="Tamura T."/>
        </authorList>
    </citation>
    <scope>NUCLEOTIDE SEQUENCE</scope>
    <source>
        <strain evidence="2">NBRC 101916</strain>
    </source>
</reference>
<proteinExistence type="predicted"/>
<evidence type="ECO:0000256" key="1">
    <source>
        <dbReference type="SAM" id="MobiDB-lite"/>
    </source>
</evidence>
<evidence type="ECO:0000313" key="3">
    <source>
        <dbReference type="Proteomes" id="UP000680750"/>
    </source>
</evidence>
<organism evidence="2 3">
    <name type="scientific">Actinocatenispora sera</name>
    <dbReference type="NCBI Taxonomy" id="390989"/>
    <lineage>
        <taxon>Bacteria</taxon>
        <taxon>Bacillati</taxon>
        <taxon>Actinomycetota</taxon>
        <taxon>Actinomycetes</taxon>
        <taxon>Micromonosporales</taxon>
        <taxon>Micromonosporaceae</taxon>
        <taxon>Actinocatenispora</taxon>
    </lineage>
</organism>
<protein>
    <submittedName>
        <fullName evidence="2">Uncharacterized protein</fullName>
    </submittedName>
</protein>
<evidence type="ECO:0000313" key="2">
    <source>
        <dbReference type="EMBL" id="BCJ28453.1"/>
    </source>
</evidence>
<dbReference type="EMBL" id="AP023354">
    <property type="protein sequence ID" value="BCJ28453.1"/>
    <property type="molecule type" value="Genomic_DNA"/>
</dbReference>